<dbReference type="OrthoDB" id="24847at2"/>
<dbReference type="Proteomes" id="UP000306196">
    <property type="component" value="Unassembled WGS sequence"/>
</dbReference>
<dbReference type="EMBL" id="VAUV01000015">
    <property type="protein sequence ID" value="TLD69114.1"/>
    <property type="molecule type" value="Genomic_DNA"/>
</dbReference>
<dbReference type="PANTHER" id="PTHR48081:SF9">
    <property type="entry name" value="CARBOXYLESTERASE"/>
    <property type="match status" value="1"/>
</dbReference>
<accession>A0A5R8K9Y3</accession>
<dbReference type="InterPro" id="IPR049492">
    <property type="entry name" value="BD-FAE-like_dom"/>
</dbReference>
<evidence type="ECO:0000256" key="1">
    <source>
        <dbReference type="ARBA" id="ARBA00022801"/>
    </source>
</evidence>
<feature type="domain" description="BD-FAE-like" evidence="2">
    <location>
        <begin position="64"/>
        <end position="170"/>
    </location>
</feature>
<dbReference type="Pfam" id="PF20434">
    <property type="entry name" value="BD-FAE"/>
    <property type="match status" value="1"/>
</dbReference>
<name>A0A5R8K9Y3_9BACT</name>
<evidence type="ECO:0000259" key="2">
    <source>
        <dbReference type="Pfam" id="PF20434"/>
    </source>
</evidence>
<dbReference type="GO" id="GO:0016787">
    <property type="term" value="F:hydrolase activity"/>
    <property type="evidence" value="ECO:0007669"/>
    <property type="project" value="UniProtKB-KW"/>
</dbReference>
<protein>
    <submittedName>
        <fullName evidence="3">Alpha/beta hydrolase</fullName>
    </submittedName>
</protein>
<dbReference type="InterPro" id="IPR029058">
    <property type="entry name" value="AB_hydrolase_fold"/>
</dbReference>
<reference evidence="3 4" key="1">
    <citation type="submission" date="2019-05" db="EMBL/GenBank/DDBJ databases">
        <title>Verrucobacter flavum gen. nov., sp. nov. a new member of the family Verrucomicrobiaceae.</title>
        <authorList>
            <person name="Szuroczki S."/>
            <person name="Abbaszade G."/>
            <person name="Szabo A."/>
            <person name="Felfoldi T."/>
            <person name="Schumann P."/>
            <person name="Boka K."/>
            <person name="Keki Z."/>
            <person name="Toumi M."/>
            <person name="Toth E."/>
        </authorList>
    </citation>
    <scope>NUCLEOTIDE SEQUENCE [LARGE SCALE GENOMIC DNA]</scope>
    <source>
        <strain evidence="3 4">MG-N-17</strain>
    </source>
</reference>
<dbReference type="SUPFAM" id="SSF53474">
    <property type="entry name" value="alpha/beta-Hydrolases"/>
    <property type="match status" value="1"/>
</dbReference>
<proteinExistence type="predicted"/>
<dbReference type="InterPro" id="IPR050300">
    <property type="entry name" value="GDXG_lipolytic_enzyme"/>
</dbReference>
<keyword evidence="1 3" id="KW-0378">Hydrolase</keyword>
<organism evidence="3 4">
    <name type="scientific">Phragmitibacter flavus</name>
    <dbReference type="NCBI Taxonomy" id="2576071"/>
    <lineage>
        <taxon>Bacteria</taxon>
        <taxon>Pseudomonadati</taxon>
        <taxon>Verrucomicrobiota</taxon>
        <taxon>Verrucomicrobiia</taxon>
        <taxon>Verrucomicrobiales</taxon>
        <taxon>Verrucomicrobiaceae</taxon>
        <taxon>Phragmitibacter</taxon>
    </lineage>
</organism>
<dbReference type="PANTHER" id="PTHR48081">
    <property type="entry name" value="AB HYDROLASE SUPERFAMILY PROTEIN C4A8.06C"/>
    <property type="match status" value="1"/>
</dbReference>
<dbReference type="Gene3D" id="3.40.50.1820">
    <property type="entry name" value="alpha/beta hydrolase"/>
    <property type="match status" value="1"/>
</dbReference>
<gene>
    <name evidence="3" type="ORF">FEM03_18615</name>
</gene>
<keyword evidence="4" id="KW-1185">Reference proteome</keyword>
<comment type="caution">
    <text evidence="3">The sequence shown here is derived from an EMBL/GenBank/DDBJ whole genome shotgun (WGS) entry which is preliminary data.</text>
</comment>
<evidence type="ECO:0000313" key="3">
    <source>
        <dbReference type="EMBL" id="TLD69114.1"/>
    </source>
</evidence>
<sequence length="314" mass="33934">MRQGWLLQGRMVGMMSRVLVLGWVFAVVAQCAWGEVPAIKVLEDVPYKSGDGLTEYEKERCKVDVYLPTTGTNFPVMVWFHGGGLTGGDKTKDNMPEVAGSLAKAGVAVVVANYRLSPKVKFPTYLEDGAAAVKWAKDHLGARGADVNRIFVGGHSAGAYMALMIGLDERHLAGVGLGLKDLAGLVPVSGQTMTHFTVRVERGQDKNRTVADEAAPVHFAGKEGPPMLLLMGDKDWPARLEENAYFVALCRVAGHEAAHLLKVADRDHGSIFKKLSAADDVGGRAVLRFLKAPSEFKLEDEEITKSGAEVDFSR</sequence>
<evidence type="ECO:0000313" key="4">
    <source>
        <dbReference type="Proteomes" id="UP000306196"/>
    </source>
</evidence>
<dbReference type="AlphaFoldDB" id="A0A5R8K9Y3"/>